<reference evidence="6 7" key="1">
    <citation type="submission" date="2020-10" db="EMBL/GenBank/DDBJ databases">
        <title>Plant Genome Project.</title>
        <authorList>
            <person name="Zhang R.-G."/>
        </authorList>
    </citation>
    <scope>NUCLEOTIDE SEQUENCE [LARGE SCALE GENOMIC DNA]</scope>
    <source>
        <strain evidence="6">FAFU-HL-1</strain>
        <tissue evidence="6">Leaf</tissue>
    </source>
</reference>
<evidence type="ECO:0000256" key="5">
    <source>
        <dbReference type="SAM" id="MobiDB-lite"/>
    </source>
</evidence>
<dbReference type="GO" id="GO:0005634">
    <property type="term" value="C:nucleus"/>
    <property type="evidence" value="ECO:0007669"/>
    <property type="project" value="UniProtKB-SubCell"/>
</dbReference>
<keyword evidence="2" id="KW-0805">Transcription regulation</keyword>
<keyword evidence="3" id="KW-0804">Transcription</keyword>
<comment type="subcellular location">
    <subcellularLocation>
        <location evidence="1">Nucleus</location>
    </subcellularLocation>
</comment>
<feature type="compositionally biased region" description="Basic residues" evidence="5">
    <location>
        <begin position="41"/>
        <end position="61"/>
    </location>
</feature>
<dbReference type="GO" id="GO:0006355">
    <property type="term" value="P:regulation of DNA-templated transcription"/>
    <property type="evidence" value="ECO:0007669"/>
    <property type="project" value="InterPro"/>
</dbReference>
<evidence type="ECO:0008006" key="8">
    <source>
        <dbReference type="Google" id="ProtNLM"/>
    </source>
</evidence>
<dbReference type="PANTHER" id="PTHR33124:SF39">
    <property type="entry name" value="TRANSCRIPTION FACTOR UPBEAT1"/>
    <property type="match status" value="1"/>
</dbReference>
<sequence length="225" mass="24816">MGVLAGGDHPLLVSLKGMVRGNEETMSNEALLNKVLEAKTSRRCSPRKQKNGRHARSKRSGRILMKRRARVEGSATRAGYGIERRVRTLKKLIPNSESLGLDGLFRETADYILSLQMSVEVMQIMVNVLTGSGEEWMNRVRAQARYLDPKPTPILAGNVKKKAAKAKHGGSRGPTGLEKTCWPGRNSKRSGKDGLTGSLSRDISSKFCFKILQHFPIPYCIKVGA</sequence>
<dbReference type="Proteomes" id="UP000657918">
    <property type="component" value="Unassembled WGS sequence"/>
</dbReference>
<dbReference type="OrthoDB" id="1935502at2759"/>
<protein>
    <recommendedName>
        <fullName evidence="8">BHLH domain-containing protein</fullName>
    </recommendedName>
</protein>
<evidence type="ECO:0000256" key="1">
    <source>
        <dbReference type="ARBA" id="ARBA00004123"/>
    </source>
</evidence>
<gene>
    <name evidence="6" type="ORF">SADUNF_Sadunf02G0170200</name>
</gene>
<evidence type="ECO:0000256" key="3">
    <source>
        <dbReference type="ARBA" id="ARBA00023163"/>
    </source>
</evidence>
<evidence type="ECO:0000313" key="6">
    <source>
        <dbReference type="EMBL" id="KAF9688179.1"/>
    </source>
</evidence>
<comment type="caution">
    <text evidence="6">The sequence shown here is derived from an EMBL/GenBank/DDBJ whole genome shotgun (WGS) entry which is preliminary data.</text>
</comment>
<name>A0A835N8G2_9ROSI</name>
<proteinExistence type="predicted"/>
<dbReference type="InterPro" id="IPR044660">
    <property type="entry name" value="IBH1-like"/>
</dbReference>
<keyword evidence="4" id="KW-0539">Nucleus</keyword>
<dbReference type="InterPro" id="IPR044549">
    <property type="entry name" value="bHLH_AtIBH1-like"/>
</dbReference>
<keyword evidence="7" id="KW-1185">Reference proteome</keyword>
<feature type="region of interest" description="Disordered" evidence="5">
    <location>
        <begin position="40"/>
        <end position="61"/>
    </location>
</feature>
<dbReference type="EMBL" id="JADGMS010000002">
    <property type="protein sequence ID" value="KAF9688179.1"/>
    <property type="molecule type" value="Genomic_DNA"/>
</dbReference>
<evidence type="ECO:0000256" key="2">
    <source>
        <dbReference type="ARBA" id="ARBA00023015"/>
    </source>
</evidence>
<dbReference type="AlphaFoldDB" id="A0A835N8G2"/>
<evidence type="ECO:0000313" key="7">
    <source>
        <dbReference type="Proteomes" id="UP000657918"/>
    </source>
</evidence>
<evidence type="ECO:0000256" key="4">
    <source>
        <dbReference type="ARBA" id="ARBA00023242"/>
    </source>
</evidence>
<feature type="region of interest" description="Disordered" evidence="5">
    <location>
        <begin position="163"/>
        <end position="197"/>
    </location>
</feature>
<accession>A0A835N8G2</accession>
<dbReference type="PANTHER" id="PTHR33124">
    <property type="entry name" value="TRANSCRIPTION FACTOR IBH1-LIKE 1"/>
    <property type="match status" value="1"/>
</dbReference>
<dbReference type="CDD" id="cd11444">
    <property type="entry name" value="bHLH_AtIBH1_like"/>
    <property type="match status" value="1"/>
</dbReference>
<organism evidence="6 7">
    <name type="scientific">Salix dunnii</name>
    <dbReference type="NCBI Taxonomy" id="1413687"/>
    <lineage>
        <taxon>Eukaryota</taxon>
        <taxon>Viridiplantae</taxon>
        <taxon>Streptophyta</taxon>
        <taxon>Embryophyta</taxon>
        <taxon>Tracheophyta</taxon>
        <taxon>Spermatophyta</taxon>
        <taxon>Magnoliopsida</taxon>
        <taxon>eudicotyledons</taxon>
        <taxon>Gunneridae</taxon>
        <taxon>Pentapetalae</taxon>
        <taxon>rosids</taxon>
        <taxon>fabids</taxon>
        <taxon>Malpighiales</taxon>
        <taxon>Salicaceae</taxon>
        <taxon>Saliceae</taxon>
        <taxon>Salix</taxon>
    </lineage>
</organism>